<dbReference type="AlphaFoldDB" id="A0A1I2RQH4"/>
<name>A0A1I2RQH4_9BACI</name>
<organism evidence="1 2">
    <name type="scientific">Halobacillus alkaliphilus</name>
    <dbReference type="NCBI Taxonomy" id="396056"/>
    <lineage>
        <taxon>Bacteria</taxon>
        <taxon>Bacillati</taxon>
        <taxon>Bacillota</taxon>
        <taxon>Bacilli</taxon>
        <taxon>Bacillales</taxon>
        <taxon>Bacillaceae</taxon>
        <taxon>Halobacillus</taxon>
    </lineage>
</organism>
<dbReference type="OrthoDB" id="2691759at2"/>
<dbReference type="EMBL" id="FOOG01000042">
    <property type="protein sequence ID" value="SFG42758.1"/>
    <property type="molecule type" value="Genomic_DNA"/>
</dbReference>
<evidence type="ECO:0008006" key="3">
    <source>
        <dbReference type="Google" id="ProtNLM"/>
    </source>
</evidence>
<reference evidence="2" key="1">
    <citation type="submission" date="2016-10" db="EMBL/GenBank/DDBJ databases">
        <authorList>
            <person name="Varghese N."/>
            <person name="Submissions S."/>
        </authorList>
    </citation>
    <scope>NUCLEOTIDE SEQUENCE [LARGE SCALE GENOMIC DNA]</scope>
    <source>
        <strain evidence="2">FP5</strain>
    </source>
</reference>
<dbReference type="RefSeq" id="WP_089753857.1">
    <property type="nucleotide sequence ID" value="NZ_FOOG01000042.1"/>
</dbReference>
<keyword evidence="2" id="KW-1185">Reference proteome</keyword>
<protein>
    <recommendedName>
        <fullName evidence="3">PH domain-containing protein</fullName>
    </recommendedName>
</protein>
<sequence>MFYSQPIVWQTRVIKDNQQVYTEERSTLDLYESEVITPTETYRLKDIFDVSYKPFSDNYGLLYLHTIKGVKTYMVKESPEAWMEAYHQWK</sequence>
<accession>A0A1I2RQH4</accession>
<evidence type="ECO:0000313" key="2">
    <source>
        <dbReference type="Proteomes" id="UP000198897"/>
    </source>
</evidence>
<proteinExistence type="predicted"/>
<evidence type="ECO:0000313" key="1">
    <source>
        <dbReference type="EMBL" id="SFG42758.1"/>
    </source>
</evidence>
<dbReference type="Proteomes" id="UP000198897">
    <property type="component" value="Unassembled WGS sequence"/>
</dbReference>
<gene>
    <name evidence="1" type="ORF">SAMN05216353_14219</name>
</gene>